<protein>
    <recommendedName>
        <fullName evidence="1">site-specific DNA-methyltransferase (adenine-specific)</fullName>
        <ecNumber evidence="1">2.1.1.72</ecNumber>
    </recommendedName>
</protein>
<dbReference type="InterPro" id="IPR051537">
    <property type="entry name" value="DNA_Adenine_Mtase"/>
</dbReference>
<evidence type="ECO:0000256" key="2">
    <source>
        <dbReference type="ARBA" id="ARBA00022603"/>
    </source>
</evidence>
<dbReference type="EC" id="2.1.1.72" evidence="1"/>
<dbReference type="PANTHER" id="PTHR42933:SF3">
    <property type="entry name" value="TYPE I RESTRICTION ENZYME MJAVIII METHYLASE SUBUNIT"/>
    <property type="match status" value="1"/>
</dbReference>
<keyword evidence="5" id="KW-0680">Restriction system</keyword>
<sequence length="666" mass="74992">MAENTRSLLAKIWDILGKAGLTSSQERIVYIAALLTEGNAHLLSFPEEYRPHKPPVIRGIDEVTLKHYLEQVRAQEGLQGDAQLFDQFVLFYTSSFVPKDAYPIPRHIVHFMLNLLDIRPEHHFADFTCGSGGFLVNTARRPERMIGVEISSDWRSIAVANAALHQLERPQIDFHLDNAFHACSPEGVLSNQTFHRIAMAPSFGRTIDKRLAQAVLADDTITTGVSEVLFTYMAYKKLAPGGRAVVMVPISLLTNRTGNALRQRLIDEHVLEAVITFQAGMLQPFNNERVALLLIQQKQKNWPPLEQCWFLNLEYDGYPRNPNRDLLSPPSLLENDLPLAQKVLHPEDHATEIENSHPAQASLDIQHQTAVPITLMQVPENATLVGLRHFAVQKNTQIKHFLLAQVQQNEHISLTAVSLQEQTLQPITDSVAWRRELYNIPEEVPPPEGDLLVEKAIAGQKLAITREGRLLGVSKAFSELARNAYSLITSDFTATTRETSDLVTNTSAHISLSMNEAISEAYQSAHILFLELSQIEQQISNLQGRLEDLETPGRFGEPLPPIQPISALILRYLGTKQYNHWEKLQPLVEVSLRGKDTYPIPFHPQQIEAPGMNQTEIAQLLQLLEHLGIVIKVSGNPSEGNGELPRVAYRRVSRRDIFPREKHPWE</sequence>
<dbReference type="PANTHER" id="PTHR42933">
    <property type="entry name" value="SLR6095 PROTEIN"/>
    <property type="match status" value="1"/>
</dbReference>
<name>A0ABQ3UTG4_9CHLR</name>
<evidence type="ECO:0000256" key="3">
    <source>
        <dbReference type="ARBA" id="ARBA00022679"/>
    </source>
</evidence>
<keyword evidence="9" id="KW-1185">Reference proteome</keyword>
<organism evidence="8 9">
    <name type="scientific">Ktedonobacter robiniae</name>
    <dbReference type="NCBI Taxonomy" id="2778365"/>
    <lineage>
        <taxon>Bacteria</taxon>
        <taxon>Bacillati</taxon>
        <taxon>Chloroflexota</taxon>
        <taxon>Ktedonobacteria</taxon>
        <taxon>Ktedonobacterales</taxon>
        <taxon>Ktedonobacteraceae</taxon>
        <taxon>Ktedonobacter</taxon>
    </lineage>
</organism>
<dbReference type="Pfam" id="PF02384">
    <property type="entry name" value="N6_Mtase"/>
    <property type="match status" value="1"/>
</dbReference>
<reference evidence="8 9" key="1">
    <citation type="journal article" date="2021" name="Int. J. Syst. Evol. Microbiol.">
        <title>Reticulibacter mediterranei gen. nov., sp. nov., within the new family Reticulibacteraceae fam. nov., and Ktedonospora formicarum gen. nov., sp. nov., Ktedonobacter robiniae sp. nov., Dictyobacter formicarum sp. nov. and Dictyobacter arantiisoli sp. nov., belonging to the class Ktedonobacteria.</title>
        <authorList>
            <person name="Yabe S."/>
            <person name="Zheng Y."/>
            <person name="Wang C.M."/>
            <person name="Sakai Y."/>
            <person name="Abe K."/>
            <person name="Yokota A."/>
            <person name="Donadio S."/>
            <person name="Cavaletti L."/>
            <person name="Monciardini P."/>
        </authorList>
    </citation>
    <scope>NUCLEOTIDE SEQUENCE [LARGE SCALE GENOMIC DNA]</scope>
    <source>
        <strain evidence="8 9">SOSP1-30</strain>
    </source>
</reference>
<evidence type="ECO:0000259" key="7">
    <source>
        <dbReference type="Pfam" id="PF02384"/>
    </source>
</evidence>
<gene>
    <name evidence="8" type="ORF">KSB_45510</name>
</gene>
<comment type="catalytic activity">
    <reaction evidence="6">
        <text>a 2'-deoxyadenosine in DNA + S-adenosyl-L-methionine = an N(6)-methyl-2'-deoxyadenosine in DNA + S-adenosyl-L-homocysteine + H(+)</text>
        <dbReference type="Rhea" id="RHEA:15197"/>
        <dbReference type="Rhea" id="RHEA-COMP:12418"/>
        <dbReference type="Rhea" id="RHEA-COMP:12419"/>
        <dbReference type="ChEBI" id="CHEBI:15378"/>
        <dbReference type="ChEBI" id="CHEBI:57856"/>
        <dbReference type="ChEBI" id="CHEBI:59789"/>
        <dbReference type="ChEBI" id="CHEBI:90615"/>
        <dbReference type="ChEBI" id="CHEBI:90616"/>
        <dbReference type="EC" id="2.1.1.72"/>
    </reaction>
</comment>
<evidence type="ECO:0000313" key="9">
    <source>
        <dbReference type="Proteomes" id="UP000654345"/>
    </source>
</evidence>
<dbReference type="SUPFAM" id="SSF53335">
    <property type="entry name" value="S-adenosyl-L-methionine-dependent methyltransferases"/>
    <property type="match status" value="1"/>
</dbReference>
<feature type="domain" description="DNA methylase adenine-specific" evidence="7">
    <location>
        <begin position="104"/>
        <end position="321"/>
    </location>
</feature>
<comment type="caution">
    <text evidence="8">The sequence shown here is derived from an EMBL/GenBank/DDBJ whole genome shotgun (WGS) entry which is preliminary data.</text>
</comment>
<evidence type="ECO:0000313" key="8">
    <source>
        <dbReference type="EMBL" id="GHO56076.1"/>
    </source>
</evidence>
<keyword evidence="2" id="KW-0489">Methyltransferase</keyword>
<keyword evidence="4" id="KW-0949">S-adenosyl-L-methionine</keyword>
<accession>A0ABQ3UTG4</accession>
<dbReference type="InterPro" id="IPR003356">
    <property type="entry name" value="DNA_methylase_A-5"/>
</dbReference>
<dbReference type="Gene3D" id="3.40.50.150">
    <property type="entry name" value="Vaccinia Virus protein VP39"/>
    <property type="match status" value="1"/>
</dbReference>
<evidence type="ECO:0000256" key="6">
    <source>
        <dbReference type="ARBA" id="ARBA00047942"/>
    </source>
</evidence>
<evidence type="ECO:0000256" key="4">
    <source>
        <dbReference type="ARBA" id="ARBA00022691"/>
    </source>
</evidence>
<proteinExistence type="predicted"/>
<evidence type="ECO:0000256" key="5">
    <source>
        <dbReference type="ARBA" id="ARBA00022747"/>
    </source>
</evidence>
<keyword evidence="3" id="KW-0808">Transferase</keyword>
<evidence type="ECO:0000256" key="1">
    <source>
        <dbReference type="ARBA" id="ARBA00011900"/>
    </source>
</evidence>
<dbReference type="EMBL" id="BNJG01000002">
    <property type="protein sequence ID" value="GHO56076.1"/>
    <property type="molecule type" value="Genomic_DNA"/>
</dbReference>
<dbReference type="Proteomes" id="UP000654345">
    <property type="component" value="Unassembled WGS sequence"/>
</dbReference>
<dbReference type="InterPro" id="IPR029063">
    <property type="entry name" value="SAM-dependent_MTases_sf"/>
</dbReference>